<evidence type="ECO:0000313" key="2">
    <source>
        <dbReference type="Proteomes" id="UP000000600"/>
    </source>
</evidence>
<organism evidence="1 2">
    <name type="scientific">Paramecium tetraurelia</name>
    <dbReference type="NCBI Taxonomy" id="5888"/>
    <lineage>
        <taxon>Eukaryota</taxon>
        <taxon>Sar</taxon>
        <taxon>Alveolata</taxon>
        <taxon>Ciliophora</taxon>
        <taxon>Intramacronucleata</taxon>
        <taxon>Oligohymenophorea</taxon>
        <taxon>Peniculida</taxon>
        <taxon>Parameciidae</taxon>
        <taxon>Paramecium</taxon>
    </lineage>
</organism>
<dbReference type="AlphaFoldDB" id="A0CE11"/>
<evidence type="ECO:0000313" key="1">
    <source>
        <dbReference type="EMBL" id="CAK69028.1"/>
    </source>
</evidence>
<dbReference type="Gene3D" id="1.10.238.10">
    <property type="entry name" value="EF-hand"/>
    <property type="match status" value="1"/>
</dbReference>
<dbReference type="GeneID" id="5022210"/>
<dbReference type="InParanoid" id="A0CE11"/>
<reference evidence="1 2" key="1">
    <citation type="journal article" date="2006" name="Nature">
        <title>Global trends of whole-genome duplications revealed by the ciliate Paramecium tetraurelia.</title>
        <authorList>
            <consortium name="Genoscope"/>
            <person name="Aury J.-M."/>
            <person name="Jaillon O."/>
            <person name="Duret L."/>
            <person name="Noel B."/>
            <person name="Jubin C."/>
            <person name="Porcel B.M."/>
            <person name="Segurens B."/>
            <person name="Daubin V."/>
            <person name="Anthouard V."/>
            <person name="Aiach N."/>
            <person name="Arnaiz O."/>
            <person name="Billaut A."/>
            <person name="Beisson J."/>
            <person name="Blanc I."/>
            <person name="Bouhouche K."/>
            <person name="Camara F."/>
            <person name="Duharcourt S."/>
            <person name="Guigo R."/>
            <person name="Gogendeau D."/>
            <person name="Katinka M."/>
            <person name="Keller A.-M."/>
            <person name="Kissmehl R."/>
            <person name="Klotz C."/>
            <person name="Koll F."/>
            <person name="Le Moue A."/>
            <person name="Lepere C."/>
            <person name="Malinsky S."/>
            <person name="Nowacki M."/>
            <person name="Nowak J.K."/>
            <person name="Plattner H."/>
            <person name="Poulain J."/>
            <person name="Ruiz F."/>
            <person name="Serrano V."/>
            <person name="Zagulski M."/>
            <person name="Dessen P."/>
            <person name="Betermier M."/>
            <person name="Weissenbach J."/>
            <person name="Scarpelli C."/>
            <person name="Schachter V."/>
            <person name="Sperling L."/>
            <person name="Meyer E."/>
            <person name="Cohen J."/>
            <person name="Wincker P."/>
        </authorList>
    </citation>
    <scope>NUCLEOTIDE SEQUENCE [LARGE SCALE GENOMIC DNA]</scope>
    <source>
        <strain evidence="1 2">Stock d4-2</strain>
    </source>
</reference>
<dbReference type="KEGG" id="ptm:GSPATT00007240001"/>
<dbReference type="Proteomes" id="UP000000600">
    <property type="component" value="Unassembled WGS sequence"/>
</dbReference>
<dbReference type="RefSeq" id="XP_001436425.1">
    <property type="nucleotide sequence ID" value="XM_001436388.1"/>
</dbReference>
<name>A0CE11_PARTE</name>
<accession>A0CE11</accession>
<dbReference type="OrthoDB" id="294537at2759"/>
<protein>
    <submittedName>
        <fullName evidence="1">Uncharacterized protein</fullName>
    </submittedName>
</protein>
<sequence>MGANESQSQMTQEIVNNSEFQKYLKQICYKVPKSGINKNYFDNILGNLNQFKIISIASTPLGDRLFDVLNAKNQDKVTSEVLYYFLTQLYSNKESRCEYTFQAYCLEGKRIQKYVIEKNFIAMVVDSWERAFAALVEKFPENKRKEDGDLIENWSKSQELKEKVKIAAQACFKNLSKSLNNQADYQVFKSWILSENQDKIVAKYEGYTVVVPLTLYKFIK</sequence>
<dbReference type="EMBL" id="CT868063">
    <property type="protein sequence ID" value="CAK69028.1"/>
    <property type="molecule type" value="Genomic_DNA"/>
</dbReference>
<dbReference type="HOGENOM" id="CLU_1258235_0_0_1"/>
<dbReference type="OMA" id="KESRCEY"/>
<proteinExistence type="predicted"/>
<keyword evidence="2" id="KW-1185">Reference proteome</keyword>
<gene>
    <name evidence="1" type="ORF">GSPATT00007240001</name>
</gene>